<dbReference type="GO" id="GO:0004175">
    <property type="term" value="F:endopeptidase activity"/>
    <property type="evidence" value="ECO:0007669"/>
    <property type="project" value="UniProtKB-ARBA"/>
</dbReference>
<feature type="transmembrane region" description="Helical" evidence="1">
    <location>
        <begin position="311"/>
        <end position="329"/>
    </location>
</feature>
<keyword evidence="1" id="KW-1133">Transmembrane helix</keyword>
<feature type="domain" description="CAAX prenyl protease 2/Lysostaphin resistance protein A-like" evidence="2">
    <location>
        <begin position="255"/>
        <end position="340"/>
    </location>
</feature>
<evidence type="ECO:0000259" key="2">
    <source>
        <dbReference type="Pfam" id="PF02517"/>
    </source>
</evidence>
<dbReference type="STRING" id="29655.A0A0K9PX22"/>
<dbReference type="InterPro" id="IPR003675">
    <property type="entry name" value="Rce1/LyrA-like_dom"/>
</dbReference>
<comment type="caution">
    <text evidence="3">The sequence shown here is derived from an EMBL/GenBank/DDBJ whole genome shotgun (WGS) entry which is preliminary data.</text>
</comment>
<dbReference type="GO" id="GO:0006508">
    <property type="term" value="P:proteolysis"/>
    <property type="evidence" value="ECO:0007669"/>
    <property type="project" value="UniProtKB-KW"/>
</dbReference>
<protein>
    <submittedName>
        <fullName evidence="3">CAAX amino terminal protease family protein</fullName>
    </submittedName>
</protein>
<dbReference type="AlphaFoldDB" id="A0A0K9PX22"/>
<evidence type="ECO:0000313" key="3">
    <source>
        <dbReference type="EMBL" id="KMZ72802.1"/>
    </source>
</evidence>
<dbReference type="OMA" id="WSTFALY"/>
<evidence type="ECO:0000256" key="1">
    <source>
        <dbReference type="SAM" id="Phobius"/>
    </source>
</evidence>
<name>A0A0K9PX22_ZOSMR</name>
<dbReference type="PANTHER" id="PTHR43592:SF4">
    <property type="entry name" value="CAAX AMINO TERMINAL PROTEASE FAMILY PROTEIN"/>
    <property type="match status" value="1"/>
</dbReference>
<dbReference type="EMBL" id="LFYR01000620">
    <property type="protein sequence ID" value="KMZ72802.1"/>
    <property type="molecule type" value="Genomic_DNA"/>
</dbReference>
<proteinExistence type="predicted"/>
<feature type="transmembrane region" description="Helical" evidence="1">
    <location>
        <begin position="129"/>
        <end position="152"/>
    </location>
</feature>
<keyword evidence="3" id="KW-0378">Hydrolase</keyword>
<sequence length="349" mass="38457">MATASAATTLFPVNRFLPCRKKYFSSSCSFRVPDIHFCSFDAWSGLKNLSMSSSSSVEIKGRKRECRSSSRRRMVVVRGSLFKVGASEALVVSVVALLVFGLKGPAEEFSVLPSSSDIPWNDDDIWSVFGAYLFILHIPLSFGGIAVVSMLLHQPVLDPSTKVISAITLQSVEFGCAMLLLNYTSKTRFRFSNIFKDRLVSKKRSWVKASAVGLGSLFLIILLTSFLADILVGTKDVNDHILREIIVSNSLSSKVSSIFFCCFSTPLLEELVYRRFLLRSLASTMKWQNAILTSACVFSISHFSFENAIQLFLIGSVLGAVYCWSGNLASSIVTHSVYNATILVITSLI</sequence>
<dbReference type="PANTHER" id="PTHR43592">
    <property type="entry name" value="CAAX AMINO TERMINAL PROTEASE"/>
    <property type="match status" value="1"/>
</dbReference>
<organism evidence="3 4">
    <name type="scientific">Zostera marina</name>
    <name type="common">Eelgrass</name>
    <dbReference type="NCBI Taxonomy" id="29655"/>
    <lineage>
        <taxon>Eukaryota</taxon>
        <taxon>Viridiplantae</taxon>
        <taxon>Streptophyta</taxon>
        <taxon>Embryophyta</taxon>
        <taxon>Tracheophyta</taxon>
        <taxon>Spermatophyta</taxon>
        <taxon>Magnoliopsida</taxon>
        <taxon>Liliopsida</taxon>
        <taxon>Zosteraceae</taxon>
        <taxon>Zostera</taxon>
    </lineage>
</organism>
<dbReference type="GO" id="GO:0080120">
    <property type="term" value="P:CAAX-box protein maturation"/>
    <property type="evidence" value="ECO:0007669"/>
    <property type="project" value="UniProtKB-ARBA"/>
</dbReference>
<reference evidence="4" key="1">
    <citation type="journal article" date="2016" name="Nature">
        <title>The genome of the seagrass Zostera marina reveals angiosperm adaptation to the sea.</title>
        <authorList>
            <person name="Olsen J.L."/>
            <person name="Rouze P."/>
            <person name="Verhelst B."/>
            <person name="Lin Y.-C."/>
            <person name="Bayer T."/>
            <person name="Collen J."/>
            <person name="Dattolo E."/>
            <person name="De Paoli E."/>
            <person name="Dittami S."/>
            <person name="Maumus F."/>
            <person name="Michel G."/>
            <person name="Kersting A."/>
            <person name="Lauritano C."/>
            <person name="Lohaus R."/>
            <person name="Toepel M."/>
            <person name="Tonon T."/>
            <person name="Vanneste K."/>
            <person name="Amirebrahimi M."/>
            <person name="Brakel J."/>
            <person name="Bostroem C."/>
            <person name="Chovatia M."/>
            <person name="Grimwood J."/>
            <person name="Jenkins J.W."/>
            <person name="Jueterbock A."/>
            <person name="Mraz A."/>
            <person name="Stam W.T."/>
            <person name="Tice H."/>
            <person name="Bornberg-Bauer E."/>
            <person name="Green P.J."/>
            <person name="Pearson G.A."/>
            <person name="Procaccini G."/>
            <person name="Duarte C.M."/>
            <person name="Schmutz J."/>
            <person name="Reusch T.B.H."/>
            <person name="Van de Peer Y."/>
        </authorList>
    </citation>
    <scope>NUCLEOTIDE SEQUENCE [LARGE SCALE GENOMIC DNA]</scope>
    <source>
        <strain evidence="4">cv. Finnish</strain>
    </source>
</reference>
<keyword evidence="1" id="KW-0812">Transmembrane</keyword>
<dbReference type="Pfam" id="PF02517">
    <property type="entry name" value="Rce1-like"/>
    <property type="match status" value="1"/>
</dbReference>
<gene>
    <name evidence="3" type="ORF">ZOSMA_15G01410</name>
</gene>
<keyword evidence="1" id="KW-0472">Membrane</keyword>
<dbReference type="Proteomes" id="UP000036987">
    <property type="component" value="Unassembled WGS sequence"/>
</dbReference>
<feature type="transmembrane region" description="Helical" evidence="1">
    <location>
        <begin position="206"/>
        <end position="231"/>
    </location>
</feature>
<keyword evidence="4" id="KW-1185">Reference proteome</keyword>
<keyword evidence="3" id="KW-0645">Protease</keyword>
<dbReference type="OrthoDB" id="1742244at2759"/>
<accession>A0A0K9PX22</accession>
<evidence type="ECO:0000313" key="4">
    <source>
        <dbReference type="Proteomes" id="UP000036987"/>
    </source>
</evidence>